<name>A0A0K2G7J3_NITMO</name>
<evidence type="ECO:0000256" key="1">
    <source>
        <dbReference type="SAM" id="MobiDB-lite"/>
    </source>
</evidence>
<reference evidence="2 3" key="1">
    <citation type="journal article" date="2015" name="Proc. Natl. Acad. Sci. U.S.A.">
        <title>Expanded metabolic versatility of ubiquitous nitrite-oxidizing bacteria from the genus Nitrospira.</title>
        <authorList>
            <person name="Koch H."/>
            <person name="Lucker S."/>
            <person name="Albertsen M."/>
            <person name="Kitzinger K."/>
            <person name="Herbold C."/>
            <person name="Spieck E."/>
            <person name="Nielsen P.H."/>
            <person name="Wagner M."/>
            <person name="Daims H."/>
        </authorList>
    </citation>
    <scope>NUCLEOTIDE SEQUENCE [LARGE SCALE GENOMIC DNA]</scope>
    <source>
        <strain evidence="2 3">NSP M-1</strain>
    </source>
</reference>
<dbReference type="Proteomes" id="UP000069205">
    <property type="component" value="Chromosome"/>
</dbReference>
<dbReference type="AlphaFoldDB" id="A0A0K2G7J3"/>
<organism evidence="2 3">
    <name type="scientific">Nitrospira moscoviensis</name>
    <dbReference type="NCBI Taxonomy" id="42253"/>
    <lineage>
        <taxon>Bacteria</taxon>
        <taxon>Pseudomonadati</taxon>
        <taxon>Nitrospirota</taxon>
        <taxon>Nitrospiria</taxon>
        <taxon>Nitrospirales</taxon>
        <taxon>Nitrospiraceae</taxon>
        <taxon>Nitrospira</taxon>
    </lineage>
</organism>
<dbReference type="KEGG" id="nmv:NITMOv2_0495"/>
<feature type="region of interest" description="Disordered" evidence="1">
    <location>
        <begin position="22"/>
        <end position="49"/>
    </location>
</feature>
<proteinExistence type="predicted"/>
<gene>
    <name evidence="2" type="ORF">NITMOv2_0495</name>
</gene>
<evidence type="ECO:0000313" key="2">
    <source>
        <dbReference type="EMBL" id="ALA56931.1"/>
    </source>
</evidence>
<evidence type="ECO:0000313" key="3">
    <source>
        <dbReference type="Proteomes" id="UP000069205"/>
    </source>
</evidence>
<keyword evidence="3" id="KW-1185">Reference proteome</keyword>
<dbReference type="STRING" id="42253.NITMOv2_0495"/>
<dbReference type="EMBL" id="CP011801">
    <property type="protein sequence ID" value="ALA56931.1"/>
    <property type="molecule type" value="Genomic_DNA"/>
</dbReference>
<dbReference type="PATRIC" id="fig|42253.5.peg.491"/>
<sequence length="94" mass="9169">MPPEGGTALVAAVGGAGAVLNGHDSEAVSGGGRGDTSAAEGETGGSSRRHVRLCSMDDRSTILLCGPVKAVVAVGSAMPVPSVLVGFPVLSRAR</sequence>
<accession>A0A0K2G7J3</accession>
<protein>
    <submittedName>
        <fullName evidence="2">Uncharacterized protein</fullName>
    </submittedName>
</protein>